<feature type="non-terminal residue" evidence="1">
    <location>
        <position position="214"/>
    </location>
</feature>
<name>A0ACC1HJB3_9FUNG</name>
<dbReference type="Proteomes" id="UP001145114">
    <property type="component" value="Unassembled WGS sequence"/>
</dbReference>
<comment type="caution">
    <text evidence="1">The sequence shown here is derived from an EMBL/GenBank/DDBJ whole genome shotgun (WGS) entry which is preliminary data.</text>
</comment>
<evidence type="ECO:0000313" key="1">
    <source>
        <dbReference type="EMBL" id="KAJ1676307.1"/>
    </source>
</evidence>
<gene>
    <name evidence="1" type="ORF">EV182_008451</name>
</gene>
<reference evidence="1" key="1">
    <citation type="submission" date="2022-06" db="EMBL/GenBank/DDBJ databases">
        <title>Phylogenomic reconstructions and comparative analyses of Kickxellomycotina fungi.</title>
        <authorList>
            <person name="Reynolds N.K."/>
            <person name="Stajich J.E."/>
            <person name="Barry K."/>
            <person name="Grigoriev I.V."/>
            <person name="Crous P."/>
            <person name="Smith M.E."/>
        </authorList>
    </citation>
    <scope>NUCLEOTIDE SEQUENCE</scope>
    <source>
        <strain evidence="1">RSA 2271</strain>
    </source>
</reference>
<accession>A0ACC1HJB3</accession>
<evidence type="ECO:0000313" key="2">
    <source>
        <dbReference type="Proteomes" id="UP001145114"/>
    </source>
</evidence>
<organism evidence="1 2">
    <name type="scientific">Spiromyces aspiralis</name>
    <dbReference type="NCBI Taxonomy" id="68401"/>
    <lineage>
        <taxon>Eukaryota</taxon>
        <taxon>Fungi</taxon>
        <taxon>Fungi incertae sedis</taxon>
        <taxon>Zoopagomycota</taxon>
        <taxon>Kickxellomycotina</taxon>
        <taxon>Kickxellomycetes</taxon>
        <taxon>Kickxellales</taxon>
        <taxon>Kickxellaceae</taxon>
        <taxon>Spiromyces</taxon>
    </lineage>
</organism>
<dbReference type="EMBL" id="JAMZIH010004352">
    <property type="protein sequence ID" value="KAJ1676307.1"/>
    <property type="molecule type" value="Genomic_DNA"/>
</dbReference>
<keyword evidence="2" id="KW-1185">Reference proteome</keyword>
<protein>
    <submittedName>
        <fullName evidence="1">Uncharacterized protein</fullName>
    </submittedName>
</protein>
<proteinExistence type="predicted"/>
<sequence>MFCAGADLKERATMTHAQVSRFLYDLKQTFREIEASTAPNANQSGISGTRSVDSFTFARSDTLKIPTVAAIDGPSLGGGLEIALCCDFRFAGPRAVVGLPEASLAIIPGAGGTQRLTRIVGPSLAKQLIFTAARLDHAQARRLGIVNSLINTDDGAEDRATSASGLDQAMHLARQILPQAPLAVQMSKKAIDEGLVRDIGSALEIEQLCYAQLL</sequence>